<dbReference type="Proteomes" id="UP000315116">
    <property type="component" value="Segment"/>
</dbReference>
<protein>
    <submittedName>
        <fullName evidence="1">SWPV1-126</fullName>
    </submittedName>
</protein>
<gene>
    <name evidence="1" type="primary">SWPV1-126</name>
</gene>
<name>A0A1V0S7X0_CNPV</name>
<sequence>MKRSASKKLADSSDEIIVNKSLKLEKDNQSTSLAKEESVNDGTDFIPEDVTDDELCINFTETPYYKLTKLDSNKINVNLTPGYIMIKIHDTNTIIDDINKLIPSGISGISGYYKIPNNSIKIDFLHDFNGYFHINEIKLVYLTHGSDLFNINNYNSNFIGYTAVICINNTGRSIAMVKHCSGQQHFMKTNFCIIARSFYTINILPQIIGTSMYLVVYITTTEKFSNTWPKTLFYNKNKDSLAYINDAKEDNYLTTATNIERTIYKNVEAFILNSVLLEDLKTRLNIIKQINTNIDSIFYHNDNILISDILKRSTDSIIDGMSNTPVMSDILMLELKRSVNIKNKIRNKLLKSALNSKDVEEILSYIPSEEGNIEQLKFNQNCTYEHFKKVIDNTRKEMDIGCRSIEHSYVANLYKVYGQNEYMINYILALINRVNCIMESLKHNLIGLDEGTVNNINSIILMKTRKK</sequence>
<dbReference type="Pfam" id="PF04943">
    <property type="entry name" value="Pox_F11"/>
    <property type="match status" value="1"/>
</dbReference>
<accession>A0A1V0S7X0</accession>
<organism evidence="1 2">
    <name type="scientific">Shearwaterpox virus</name>
    <dbReference type="NCBI Taxonomy" id="1974596"/>
    <lineage>
        <taxon>Viruses</taxon>
        <taxon>Varidnaviria</taxon>
        <taxon>Bamfordvirae</taxon>
        <taxon>Nucleocytoviricota</taxon>
        <taxon>Pokkesviricetes</taxon>
        <taxon>Chitovirales</taxon>
        <taxon>Poxviridae</taxon>
        <taxon>Chordopoxvirinae</taxon>
        <taxon>Avipoxvirus</taxon>
        <taxon>Avipoxvirus canarypox</taxon>
        <taxon>Canarypox virus</taxon>
    </lineage>
</organism>
<evidence type="ECO:0000313" key="1">
    <source>
        <dbReference type="EMBL" id="ARF02720.1"/>
    </source>
</evidence>
<evidence type="ECO:0000313" key="2">
    <source>
        <dbReference type="Proteomes" id="UP000315116"/>
    </source>
</evidence>
<proteinExistence type="predicted"/>
<dbReference type="EMBL" id="KX857216">
    <property type="protein sequence ID" value="ARF02720.1"/>
    <property type="molecule type" value="Genomic_DNA"/>
</dbReference>
<dbReference type="InterPro" id="IPR007027">
    <property type="entry name" value="Poxvirus_F11"/>
</dbReference>
<reference evidence="1 2" key="1">
    <citation type="journal article" date="2017" name="BMC Genomics">
        <title>Genomic characterization of two novel pathogenic avipoxviruses isolated from pacific shearwaters (Ardenna spp.).</title>
        <authorList>
            <person name="Sarker S."/>
            <person name="Das S."/>
            <person name="Lavers J.L."/>
            <person name="Hutton I."/>
            <person name="Helbig K."/>
            <person name="Imbery J."/>
            <person name="Upton C."/>
            <person name="Raidal S.R."/>
        </authorList>
    </citation>
    <scope>NUCLEOTIDE SEQUENCE [LARGE SCALE GENOMIC DNA]</scope>
    <source>
        <strain evidence="1 2">SWPV-1</strain>
    </source>
</reference>